<accession>A0ACC2FTX6</accession>
<dbReference type="EMBL" id="CM055749">
    <property type="protein sequence ID" value="KAJ7994685.1"/>
    <property type="molecule type" value="Genomic_DNA"/>
</dbReference>
<protein>
    <submittedName>
        <fullName evidence="1">Uncharacterized protein</fullName>
    </submittedName>
</protein>
<gene>
    <name evidence="1" type="ORF">DPEC_G00252050</name>
</gene>
<reference evidence="1" key="1">
    <citation type="submission" date="2021-05" db="EMBL/GenBank/DDBJ databases">
        <authorList>
            <person name="Pan Q."/>
            <person name="Jouanno E."/>
            <person name="Zahm M."/>
            <person name="Klopp C."/>
            <person name="Cabau C."/>
            <person name="Louis A."/>
            <person name="Berthelot C."/>
            <person name="Parey E."/>
            <person name="Roest Crollius H."/>
            <person name="Montfort J."/>
            <person name="Robinson-Rechavi M."/>
            <person name="Bouchez O."/>
            <person name="Lampietro C."/>
            <person name="Lopez Roques C."/>
            <person name="Donnadieu C."/>
            <person name="Postlethwait J."/>
            <person name="Bobe J."/>
            <person name="Dillon D."/>
            <person name="Chandos A."/>
            <person name="von Hippel F."/>
            <person name="Guiguen Y."/>
        </authorList>
    </citation>
    <scope>NUCLEOTIDE SEQUENCE</scope>
    <source>
        <strain evidence="1">YG-Jan2019</strain>
    </source>
</reference>
<name>A0ACC2FTX6_DALPE</name>
<comment type="caution">
    <text evidence="1">The sequence shown here is derived from an EMBL/GenBank/DDBJ whole genome shotgun (WGS) entry which is preliminary data.</text>
</comment>
<proteinExistence type="predicted"/>
<sequence>MSLSRGKESAHKHPNDSTNKPGGSQNTSEATGTTLLLARHQAAGDQPQIGGPAEPLWTGPKHQGRSVCSK</sequence>
<dbReference type="Proteomes" id="UP001157502">
    <property type="component" value="Chromosome 22"/>
</dbReference>
<evidence type="ECO:0000313" key="2">
    <source>
        <dbReference type="Proteomes" id="UP001157502"/>
    </source>
</evidence>
<organism evidence="1 2">
    <name type="scientific">Dallia pectoralis</name>
    <name type="common">Alaska blackfish</name>
    <dbReference type="NCBI Taxonomy" id="75939"/>
    <lineage>
        <taxon>Eukaryota</taxon>
        <taxon>Metazoa</taxon>
        <taxon>Chordata</taxon>
        <taxon>Craniata</taxon>
        <taxon>Vertebrata</taxon>
        <taxon>Euteleostomi</taxon>
        <taxon>Actinopterygii</taxon>
        <taxon>Neopterygii</taxon>
        <taxon>Teleostei</taxon>
        <taxon>Protacanthopterygii</taxon>
        <taxon>Esociformes</taxon>
        <taxon>Umbridae</taxon>
        <taxon>Dallia</taxon>
    </lineage>
</organism>
<evidence type="ECO:0000313" key="1">
    <source>
        <dbReference type="EMBL" id="KAJ7994685.1"/>
    </source>
</evidence>
<keyword evidence="2" id="KW-1185">Reference proteome</keyword>